<comment type="caution">
    <text evidence="2">The sequence shown here is derived from an EMBL/GenBank/DDBJ whole genome shotgun (WGS) entry which is preliminary data.</text>
</comment>
<name>A0A1F5WU20_9BACT</name>
<protein>
    <recommendedName>
        <fullName evidence="4">DUF5666 domain-containing protein</fullName>
    </recommendedName>
</protein>
<organism evidence="2 3">
    <name type="scientific">Candidatus Giovannonibacteria bacterium RIFCSPHIGHO2_02_43_13</name>
    <dbReference type="NCBI Taxonomy" id="1798330"/>
    <lineage>
        <taxon>Bacteria</taxon>
        <taxon>Candidatus Giovannoniibacteriota</taxon>
    </lineage>
</organism>
<keyword evidence="1" id="KW-0732">Signal</keyword>
<dbReference type="EMBL" id="MFHI01000010">
    <property type="protein sequence ID" value="OGF79123.1"/>
    <property type="molecule type" value="Genomic_DNA"/>
</dbReference>
<feature type="chain" id="PRO_5009522199" description="DUF5666 domain-containing protein" evidence="1">
    <location>
        <begin position="24"/>
        <end position="288"/>
    </location>
</feature>
<reference evidence="2 3" key="1">
    <citation type="journal article" date="2016" name="Nat. Commun.">
        <title>Thousands of microbial genomes shed light on interconnected biogeochemical processes in an aquifer system.</title>
        <authorList>
            <person name="Anantharaman K."/>
            <person name="Brown C.T."/>
            <person name="Hug L.A."/>
            <person name="Sharon I."/>
            <person name="Castelle C.J."/>
            <person name="Probst A.J."/>
            <person name="Thomas B.C."/>
            <person name="Singh A."/>
            <person name="Wilkins M.J."/>
            <person name="Karaoz U."/>
            <person name="Brodie E.L."/>
            <person name="Williams K.H."/>
            <person name="Hubbard S.S."/>
            <person name="Banfield J.F."/>
        </authorList>
    </citation>
    <scope>NUCLEOTIDE SEQUENCE [LARGE SCALE GENOMIC DNA]</scope>
</reference>
<dbReference type="Proteomes" id="UP000178425">
    <property type="component" value="Unassembled WGS sequence"/>
</dbReference>
<sequence length="288" mass="32255">MKITVFFVGLVFFLYGMMAEAQAGGRHRGGYERTDWENLYYGRRPDPPVGQFYGRYDTWQGPRSYTYNLPPPHFYHGGHPGYNRVGQQIVVVNNGYGGYQAMDYRTAMVMGSFQTLSQLLAYLLSSPPAHAAPIQQNYQVPPQPVQAPAPKDWPQAKELIPEPRVAREGVYVHGDNADAVRYAKMAYRRRSIMVVGDKSTAAKEVRVELRIGDPRAIIHIEVIDLESRNRQSRDFSGSQHYTLTKDPGVNEDRKLDAIASATEDAVAEATGIKKKEKAIGAVAPGQFY</sequence>
<accession>A0A1F5WU20</accession>
<evidence type="ECO:0000313" key="2">
    <source>
        <dbReference type="EMBL" id="OGF79123.1"/>
    </source>
</evidence>
<gene>
    <name evidence="2" type="ORF">A2W54_01060</name>
</gene>
<proteinExistence type="predicted"/>
<dbReference type="AlphaFoldDB" id="A0A1F5WU20"/>
<feature type="signal peptide" evidence="1">
    <location>
        <begin position="1"/>
        <end position="23"/>
    </location>
</feature>
<evidence type="ECO:0000256" key="1">
    <source>
        <dbReference type="SAM" id="SignalP"/>
    </source>
</evidence>
<evidence type="ECO:0000313" key="3">
    <source>
        <dbReference type="Proteomes" id="UP000178425"/>
    </source>
</evidence>
<evidence type="ECO:0008006" key="4">
    <source>
        <dbReference type="Google" id="ProtNLM"/>
    </source>
</evidence>